<keyword evidence="1 3" id="KW-0808">Transferase</keyword>
<sequence>MADTKARYRVQQFRAAERETPDYGRSTAWVQAVGLGFHQQHRSDEYVEKALSAYRVDNRELTGVYVDGDAPAHALAATVPVATYATMRKPLNIGYGRQLDSRLVTSVTVRGTHRRQGLLRGLITADLAAAKDEGLAMAALTASEGSIYGRFGFGVATTERSIAVDTGPRFRLRWEATGTVEAADASVLLDLAPLVFARVHRHTPGSIGRQEYYRHLASGAIGRDGLPDATVRCALHYDSAGTVDGYVAYRFKGWDTKPYTMEVVDLVAATDAAYLELWQYLGSIDLIERVTWEEAPVEDPLTWALQDPRCIESSAVRDMLWLRILDAPAALAARRYSADSRLVLEIKDALGFASGVWVLESDGGAAAVAGAPAGTEPDLTLDVADLGSMYLGTVSPVTLSAAGRIREHTQGATFTAGRMFAVERPAHCLTHF</sequence>
<organism evidence="6 7">
    <name type="scientific">Arthrobacter cavernae</name>
    <dbReference type="NCBI Taxonomy" id="2817681"/>
    <lineage>
        <taxon>Bacteria</taxon>
        <taxon>Bacillati</taxon>
        <taxon>Actinomycetota</taxon>
        <taxon>Actinomycetes</taxon>
        <taxon>Micrococcales</taxon>
        <taxon>Micrococcaceae</taxon>
        <taxon>Arthrobacter</taxon>
    </lineage>
</organism>
<dbReference type="PANTHER" id="PTHR37817">
    <property type="entry name" value="N-ACETYLTRANSFERASE EIS"/>
    <property type="match status" value="1"/>
</dbReference>
<dbReference type="Proteomes" id="UP000664164">
    <property type="component" value="Unassembled WGS sequence"/>
</dbReference>
<dbReference type="SUPFAM" id="SSF55729">
    <property type="entry name" value="Acyl-CoA N-acyltransferases (Nat)"/>
    <property type="match status" value="1"/>
</dbReference>
<protein>
    <submittedName>
        <fullName evidence="6">GNAT family N-acetyltransferase</fullName>
    </submittedName>
</protein>
<feature type="domain" description="Eis-like acetyltransferase" evidence="5">
    <location>
        <begin position="227"/>
        <end position="324"/>
    </location>
</feature>
<dbReference type="GO" id="GO:0030649">
    <property type="term" value="P:aminoglycoside antibiotic catabolic process"/>
    <property type="evidence" value="ECO:0007669"/>
    <property type="project" value="TreeGrafter"/>
</dbReference>
<accession>A0A939KK72</accession>
<dbReference type="PANTHER" id="PTHR37817:SF1">
    <property type="entry name" value="N-ACETYLTRANSFERASE EIS"/>
    <property type="match status" value="1"/>
</dbReference>
<feature type="binding site" evidence="3">
    <location>
        <begin position="107"/>
        <end position="109"/>
    </location>
    <ligand>
        <name>acetyl-CoA</name>
        <dbReference type="ChEBI" id="CHEBI:57288"/>
    </ligand>
</feature>
<proteinExistence type="inferred from homology"/>
<dbReference type="HAMAP" id="MF_01812">
    <property type="entry name" value="Eis"/>
    <property type="match status" value="1"/>
</dbReference>
<dbReference type="RefSeq" id="WP_207617283.1">
    <property type="nucleotide sequence ID" value="NZ_JAFNLL010000045.1"/>
</dbReference>
<evidence type="ECO:0000256" key="1">
    <source>
        <dbReference type="ARBA" id="ARBA00022679"/>
    </source>
</evidence>
<comment type="similarity">
    <text evidence="3">Belongs to the acetyltransferase Eis family.</text>
</comment>
<dbReference type="Pfam" id="PF13527">
    <property type="entry name" value="Acetyltransf_9"/>
    <property type="match status" value="1"/>
</dbReference>
<dbReference type="InterPro" id="IPR025559">
    <property type="entry name" value="Eis_dom"/>
</dbReference>
<evidence type="ECO:0000256" key="2">
    <source>
        <dbReference type="ARBA" id="ARBA00023315"/>
    </source>
</evidence>
<evidence type="ECO:0000259" key="4">
    <source>
        <dbReference type="Pfam" id="PF13530"/>
    </source>
</evidence>
<evidence type="ECO:0000313" key="6">
    <source>
        <dbReference type="EMBL" id="MBO1269427.1"/>
    </source>
</evidence>
<dbReference type="EMBL" id="JAFNLL010000045">
    <property type="protein sequence ID" value="MBO1269427.1"/>
    <property type="molecule type" value="Genomic_DNA"/>
</dbReference>
<dbReference type="InterPro" id="IPR036527">
    <property type="entry name" value="SCP2_sterol-bd_dom_sf"/>
</dbReference>
<reference evidence="6" key="1">
    <citation type="submission" date="2021-03" db="EMBL/GenBank/DDBJ databases">
        <title>A new species, PO-11, isolated from a karst cave deposit.</title>
        <authorList>
            <person name="Zhaoxiaoyong W."/>
        </authorList>
    </citation>
    <scope>NUCLEOTIDE SEQUENCE</scope>
    <source>
        <strain evidence="6">PO-11</strain>
    </source>
</reference>
<keyword evidence="7" id="KW-1185">Reference proteome</keyword>
<keyword evidence="2 3" id="KW-0012">Acyltransferase</keyword>
<evidence type="ECO:0000313" key="7">
    <source>
        <dbReference type="Proteomes" id="UP000664164"/>
    </source>
</evidence>
<dbReference type="AlphaFoldDB" id="A0A939KK72"/>
<feature type="active site" description="Proton acceptor; via carboxylate" evidence="3">
    <location>
        <position position="432"/>
    </location>
</feature>
<dbReference type="Pfam" id="PF13530">
    <property type="entry name" value="SCP2_2"/>
    <property type="match status" value="1"/>
</dbReference>
<dbReference type="Gene3D" id="3.30.1050.10">
    <property type="entry name" value="SCP2 sterol-binding domain"/>
    <property type="match status" value="1"/>
</dbReference>
<dbReference type="Pfam" id="PF17668">
    <property type="entry name" value="Acetyltransf_17"/>
    <property type="match status" value="1"/>
</dbReference>
<feature type="active site" description="Proton donor" evidence="3">
    <location>
        <position position="148"/>
    </location>
</feature>
<dbReference type="SUPFAM" id="SSF55718">
    <property type="entry name" value="SCP-like"/>
    <property type="match status" value="1"/>
</dbReference>
<dbReference type="InterPro" id="IPR022902">
    <property type="entry name" value="NAcTrfase_Eis"/>
</dbReference>
<dbReference type="Gene3D" id="3.40.630.30">
    <property type="match status" value="2"/>
</dbReference>
<feature type="binding site" evidence="3">
    <location>
        <begin position="143"/>
        <end position="144"/>
    </location>
    <ligand>
        <name>acetyl-CoA</name>
        <dbReference type="ChEBI" id="CHEBI:57288"/>
    </ligand>
</feature>
<dbReference type="InterPro" id="IPR041380">
    <property type="entry name" value="Acetyltransf_17"/>
</dbReference>
<dbReference type="InterPro" id="IPR016181">
    <property type="entry name" value="Acyl_CoA_acyltransferase"/>
</dbReference>
<name>A0A939KK72_9MICC</name>
<comment type="subunit">
    <text evidence="3">Homohexamer; trimer of dimers.</text>
</comment>
<evidence type="ECO:0000256" key="3">
    <source>
        <dbReference type="HAMAP-Rule" id="MF_01812"/>
    </source>
</evidence>
<feature type="binding site" evidence="3">
    <location>
        <begin position="115"/>
        <end position="120"/>
    </location>
    <ligand>
        <name>acetyl-CoA</name>
        <dbReference type="ChEBI" id="CHEBI:57288"/>
    </ligand>
</feature>
<dbReference type="NCBIfam" id="NF002369">
    <property type="entry name" value="PRK01346.1-6"/>
    <property type="match status" value="1"/>
</dbReference>
<evidence type="ECO:0000259" key="5">
    <source>
        <dbReference type="Pfam" id="PF17668"/>
    </source>
</evidence>
<comment type="caution">
    <text evidence="6">The sequence shown here is derived from an EMBL/GenBank/DDBJ whole genome shotgun (WGS) entry which is preliminary data.</text>
</comment>
<gene>
    <name evidence="6" type="ORF">J1902_15875</name>
</gene>
<dbReference type="InterPro" id="IPR051554">
    <property type="entry name" value="Acetyltransferase_Eis"/>
</dbReference>
<feature type="domain" description="Enhanced intracellular survival protein" evidence="4">
    <location>
        <begin position="328"/>
        <end position="425"/>
    </location>
</feature>
<dbReference type="GO" id="GO:0034069">
    <property type="term" value="F:aminoglycoside N-acetyltransferase activity"/>
    <property type="evidence" value="ECO:0007669"/>
    <property type="project" value="TreeGrafter"/>
</dbReference>